<keyword evidence="3" id="KW-1185">Reference proteome</keyword>
<evidence type="ECO:0000313" key="3">
    <source>
        <dbReference type="Proteomes" id="UP001642464"/>
    </source>
</evidence>
<dbReference type="SMART" id="SM00879">
    <property type="entry name" value="Brix"/>
    <property type="match status" value="1"/>
</dbReference>
<evidence type="ECO:0000313" key="2">
    <source>
        <dbReference type="EMBL" id="CAK9056865.1"/>
    </source>
</evidence>
<organism evidence="2 3">
    <name type="scientific">Durusdinium trenchii</name>
    <dbReference type="NCBI Taxonomy" id="1381693"/>
    <lineage>
        <taxon>Eukaryota</taxon>
        <taxon>Sar</taxon>
        <taxon>Alveolata</taxon>
        <taxon>Dinophyceae</taxon>
        <taxon>Suessiales</taxon>
        <taxon>Symbiodiniaceae</taxon>
        <taxon>Durusdinium</taxon>
    </lineage>
</organism>
<dbReference type="InterPro" id="IPR044281">
    <property type="entry name" value="IMP4/RPF1"/>
</dbReference>
<dbReference type="PANTHER" id="PTHR22734">
    <property type="entry name" value="U3 SMALL NUCLEOLAR RIBONUCLEOPROTEIN PROTEIN IMP4"/>
    <property type="match status" value="1"/>
</dbReference>
<name>A0ABP0MZC6_9DINO</name>
<keyword evidence="2" id="KW-0687">Ribonucleoprotein</keyword>
<dbReference type="SUPFAM" id="SSF52954">
    <property type="entry name" value="Class II aaRS ABD-related"/>
    <property type="match status" value="1"/>
</dbReference>
<dbReference type="GO" id="GO:1990904">
    <property type="term" value="C:ribonucleoprotein complex"/>
    <property type="evidence" value="ECO:0007669"/>
    <property type="project" value="UniProtKB-KW"/>
</dbReference>
<comment type="caution">
    <text evidence="2">The sequence shown here is derived from an EMBL/GenBank/DDBJ whole genome shotgun (WGS) entry which is preliminary data.</text>
</comment>
<proteinExistence type="predicted"/>
<reference evidence="2 3" key="1">
    <citation type="submission" date="2024-02" db="EMBL/GenBank/DDBJ databases">
        <authorList>
            <person name="Chen Y."/>
            <person name="Shah S."/>
            <person name="Dougan E. K."/>
            <person name="Thang M."/>
            <person name="Chan C."/>
        </authorList>
    </citation>
    <scope>NUCLEOTIDE SEQUENCE [LARGE SCALE GENOMIC DNA]</scope>
</reference>
<feature type="domain" description="Brix" evidence="1">
    <location>
        <begin position="83"/>
        <end position="275"/>
    </location>
</feature>
<evidence type="ECO:0000259" key="1">
    <source>
        <dbReference type="PROSITE" id="PS50833"/>
    </source>
</evidence>
<dbReference type="Pfam" id="PF04427">
    <property type="entry name" value="Brix"/>
    <property type="match status" value="1"/>
</dbReference>
<protein>
    <submittedName>
        <fullName evidence="2">U3 small nucleolar ribonucleoprotein protein imp4 (U3 snoRNP protein imp4)</fullName>
    </submittedName>
</protein>
<dbReference type="Gene3D" id="3.40.50.10480">
    <property type="entry name" value="Probable brix-domain ribosomal biogenesis protein"/>
    <property type="match status" value="1"/>
</dbReference>
<gene>
    <name evidence="2" type="ORF">SCF082_LOCUS30596</name>
</gene>
<dbReference type="Proteomes" id="UP001642464">
    <property type="component" value="Unassembled WGS sequence"/>
</dbReference>
<accession>A0ABP0MZC6</accession>
<dbReference type="EMBL" id="CAXAMM010025369">
    <property type="protein sequence ID" value="CAK9056865.1"/>
    <property type="molecule type" value="Genomic_DNA"/>
</dbReference>
<dbReference type="PANTHER" id="PTHR22734:SF2">
    <property type="entry name" value="U3 SMALL NUCLEOLAR RIBONUCLEOPROTEIN PROTEIN IMP4"/>
    <property type="match status" value="1"/>
</dbReference>
<sequence>MLRRNARLRKEYLYKKALEDREATTFDKKRKLQEALDKNKAIPTELKGEDKKLRKTLDLADDRTKEQRKAIDDEYAFLGVKDPKVLLTTSRDPSSRLSQFLKELRMLFPGAQRMNRGGYVVKDLMQLARSHEMTDVIIVHEHRGEPDGMVVCHLPFGPTAYFGLSNVVLRHDLAEKPPTMSEANPHLIFHGFTAKTGLRLKTILQALFPPAKQAGDRVMTFANRRDVIHFRHHNFVRPKGRPGDGHPSRANHVTLTENGPRFAMRLFRLELGAIDMKDVEVEWVLRPYFNRQKEALALPEVPLLFSGGAPAWRGHTWTPTLRRMTRDEISGIASNNTTRRKTIATSSSSLPIDLIQLLQFAVNLELRDA</sequence>
<dbReference type="PROSITE" id="PS50833">
    <property type="entry name" value="BRIX"/>
    <property type="match status" value="1"/>
</dbReference>
<dbReference type="InterPro" id="IPR007109">
    <property type="entry name" value="Brix"/>
</dbReference>